<feature type="active site" evidence="2">
    <location>
        <position position="146"/>
    </location>
</feature>
<dbReference type="PRINTS" id="PR01576">
    <property type="entry name" value="PDEFORMYLASE"/>
</dbReference>
<dbReference type="GO" id="GO:0046872">
    <property type="term" value="F:metal ion binding"/>
    <property type="evidence" value="ECO:0007669"/>
    <property type="project" value="UniProtKB-KW"/>
</dbReference>
<dbReference type="Pfam" id="PF01327">
    <property type="entry name" value="Pep_deformylase"/>
    <property type="match status" value="1"/>
</dbReference>
<feature type="binding site" evidence="2">
    <location>
        <position position="145"/>
    </location>
    <ligand>
        <name>Fe cation</name>
        <dbReference type="ChEBI" id="CHEBI:24875"/>
    </ligand>
</feature>
<keyword evidence="2" id="KW-0648">Protein biosynthesis</keyword>
<evidence type="ECO:0000256" key="2">
    <source>
        <dbReference type="HAMAP-Rule" id="MF_00163"/>
    </source>
</evidence>
<dbReference type="PANTHER" id="PTHR10458">
    <property type="entry name" value="PEPTIDE DEFORMYLASE"/>
    <property type="match status" value="1"/>
</dbReference>
<reference evidence="3 4" key="1">
    <citation type="submission" date="2016-10" db="EMBL/GenBank/DDBJ databases">
        <title>Draft Genome sequence of Alkanindiges sp. strain H1.</title>
        <authorList>
            <person name="Subhash Y."/>
            <person name="Lee S."/>
        </authorList>
    </citation>
    <scope>NUCLEOTIDE SEQUENCE [LARGE SCALE GENOMIC DNA]</scope>
    <source>
        <strain evidence="3 4">H1</strain>
    </source>
</reference>
<evidence type="ECO:0000313" key="4">
    <source>
        <dbReference type="Proteomes" id="UP000192132"/>
    </source>
</evidence>
<protein>
    <recommendedName>
        <fullName evidence="2">Peptide deformylase</fullName>
        <shortName evidence="2">PDF</shortName>
        <ecNumber evidence="2">3.5.1.88</ecNumber>
    </recommendedName>
    <alternativeName>
        <fullName evidence="2">Polypeptide deformylase</fullName>
    </alternativeName>
</protein>
<dbReference type="EMBL" id="MLCN01000006">
    <property type="protein sequence ID" value="ONG41888.1"/>
    <property type="molecule type" value="Genomic_DNA"/>
</dbReference>
<dbReference type="NCBIfam" id="TIGR00079">
    <property type="entry name" value="pept_deformyl"/>
    <property type="match status" value="1"/>
</dbReference>
<comment type="similarity">
    <text evidence="1 2">Belongs to the polypeptide deformylase family.</text>
</comment>
<dbReference type="OrthoDB" id="9804313at2"/>
<dbReference type="InterPro" id="IPR023635">
    <property type="entry name" value="Peptide_deformylase"/>
</dbReference>
<comment type="catalytic activity">
    <reaction evidence="2">
        <text>N-terminal N-formyl-L-methionyl-[peptide] + H2O = N-terminal L-methionyl-[peptide] + formate</text>
        <dbReference type="Rhea" id="RHEA:24420"/>
        <dbReference type="Rhea" id="RHEA-COMP:10639"/>
        <dbReference type="Rhea" id="RHEA-COMP:10640"/>
        <dbReference type="ChEBI" id="CHEBI:15377"/>
        <dbReference type="ChEBI" id="CHEBI:15740"/>
        <dbReference type="ChEBI" id="CHEBI:49298"/>
        <dbReference type="ChEBI" id="CHEBI:64731"/>
        <dbReference type="EC" id="3.5.1.88"/>
    </reaction>
</comment>
<gene>
    <name evidence="2" type="primary">def</name>
    <name evidence="3" type="ORF">BKE30_02035</name>
</gene>
<organism evidence="3 4">
    <name type="scientific">Alkanindiges hydrocarboniclasticus</name>
    <dbReference type="NCBI Taxonomy" id="1907941"/>
    <lineage>
        <taxon>Bacteria</taxon>
        <taxon>Pseudomonadati</taxon>
        <taxon>Pseudomonadota</taxon>
        <taxon>Gammaproteobacteria</taxon>
        <taxon>Moraxellales</taxon>
        <taxon>Moraxellaceae</taxon>
        <taxon>Alkanindiges</taxon>
    </lineage>
</organism>
<dbReference type="NCBIfam" id="NF001159">
    <property type="entry name" value="PRK00150.1-3"/>
    <property type="match status" value="1"/>
</dbReference>
<dbReference type="SUPFAM" id="SSF56420">
    <property type="entry name" value="Peptide deformylase"/>
    <property type="match status" value="1"/>
</dbReference>
<dbReference type="GO" id="GO:0042586">
    <property type="term" value="F:peptide deformylase activity"/>
    <property type="evidence" value="ECO:0007669"/>
    <property type="project" value="UniProtKB-UniRule"/>
</dbReference>
<dbReference type="GO" id="GO:0006412">
    <property type="term" value="P:translation"/>
    <property type="evidence" value="ECO:0007669"/>
    <property type="project" value="UniProtKB-UniRule"/>
</dbReference>
<dbReference type="HAMAP" id="MF_00163">
    <property type="entry name" value="Pep_deformylase"/>
    <property type="match status" value="1"/>
</dbReference>
<feature type="binding site" evidence="2">
    <location>
        <position position="149"/>
    </location>
    <ligand>
        <name>Fe cation</name>
        <dbReference type="ChEBI" id="CHEBI:24875"/>
    </ligand>
</feature>
<dbReference type="InterPro" id="IPR036821">
    <property type="entry name" value="Peptide_deformylase_sf"/>
</dbReference>
<comment type="function">
    <text evidence="2">Removes the formyl group from the N-terminal Met of newly synthesized proteins. Requires at least a dipeptide for an efficient rate of reaction. N-terminal L-methionine is a prerequisite for activity but the enzyme has broad specificity at other positions.</text>
</comment>
<dbReference type="PIRSF" id="PIRSF004749">
    <property type="entry name" value="Pep_def"/>
    <property type="match status" value="1"/>
</dbReference>
<comment type="cofactor">
    <cofactor evidence="2">
        <name>Fe(2+)</name>
        <dbReference type="ChEBI" id="CHEBI:29033"/>
    </cofactor>
    <text evidence="2">Binds 1 Fe(2+) ion.</text>
</comment>
<dbReference type="PANTHER" id="PTHR10458:SF22">
    <property type="entry name" value="PEPTIDE DEFORMYLASE"/>
    <property type="match status" value="1"/>
</dbReference>
<keyword evidence="2" id="KW-0378">Hydrolase</keyword>
<proteinExistence type="inferred from homology"/>
<evidence type="ECO:0000313" key="3">
    <source>
        <dbReference type="EMBL" id="ONG41888.1"/>
    </source>
</evidence>
<feature type="binding site" evidence="2">
    <location>
        <position position="103"/>
    </location>
    <ligand>
        <name>Fe cation</name>
        <dbReference type="ChEBI" id="CHEBI:24875"/>
    </ligand>
</feature>
<dbReference type="EC" id="3.5.1.88" evidence="2"/>
<dbReference type="CDD" id="cd00487">
    <property type="entry name" value="Pep_deformylase"/>
    <property type="match status" value="1"/>
</dbReference>
<accession>A0A1S8CXG4</accession>
<dbReference type="AlphaFoldDB" id="A0A1S8CXG4"/>
<keyword evidence="4" id="KW-1185">Reference proteome</keyword>
<keyword evidence="2" id="KW-0408">Iron</keyword>
<dbReference type="RefSeq" id="WP_076877009.1">
    <property type="nucleotide sequence ID" value="NZ_MLCN01000006.1"/>
</dbReference>
<name>A0A1S8CXG4_9GAMM</name>
<sequence length="159" mass="17412">MSAVLPVAQRGEIILTLKAVPVAASEFNSPWLEQLAQAMQATMLARNGVGIAAPQVYVSKRVIIVASRPNPRYPDAPDMAAVVMVNPEILQFSKETCLGEEGCLSVPDERGTVARAQRIIVRYFTLHGESVEATYEGFPARIVQHEVDHLDGVLFVERL</sequence>
<keyword evidence="2" id="KW-0479">Metal-binding</keyword>
<dbReference type="Gene3D" id="3.90.45.10">
    <property type="entry name" value="Peptide deformylase"/>
    <property type="match status" value="1"/>
</dbReference>
<dbReference type="STRING" id="1907941.BKE30_02035"/>
<evidence type="ECO:0000256" key="1">
    <source>
        <dbReference type="ARBA" id="ARBA00010759"/>
    </source>
</evidence>
<dbReference type="Proteomes" id="UP000192132">
    <property type="component" value="Unassembled WGS sequence"/>
</dbReference>
<comment type="caution">
    <text evidence="3">The sequence shown here is derived from an EMBL/GenBank/DDBJ whole genome shotgun (WGS) entry which is preliminary data.</text>
</comment>